<dbReference type="Proteomes" id="UP000594464">
    <property type="component" value="Chromosome"/>
</dbReference>
<dbReference type="InterPro" id="IPR003331">
    <property type="entry name" value="UDP_GlcNAc_Epimerase_2_dom"/>
</dbReference>
<protein>
    <submittedName>
        <fullName evidence="2">UDP-N-acetylglucosamine 2-epimerase (Hydrolyzing)</fullName>
        <ecNumber evidence="2">3.2.1.183</ecNumber>
    </submittedName>
</protein>
<dbReference type="CDD" id="cd03786">
    <property type="entry name" value="GTB_UDP-GlcNAc_2-Epimerase"/>
    <property type="match status" value="1"/>
</dbReference>
<dbReference type="EC" id="3.2.1.183" evidence="2"/>
<organism evidence="2 3">
    <name type="scientific">Candidatus Nitrohelix vancouverensis</name>
    <dbReference type="NCBI Taxonomy" id="2705534"/>
    <lineage>
        <taxon>Bacteria</taxon>
        <taxon>Pseudomonadati</taxon>
        <taxon>Nitrospinota/Tectimicrobiota group</taxon>
        <taxon>Nitrospinota</taxon>
        <taxon>Nitrospinia</taxon>
        <taxon>Nitrospinales</taxon>
        <taxon>Nitrospinaceae</taxon>
        <taxon>Candidatus Nitrohelix</taxon>
    </lineage>
</organism>
<dbReference type="InterPro" id="IPR029767">
    <property type="entry name" value="WecB-like"/>
</dbReference>
<accession>A0A7T0G2C2</accession>
<name>A0A7T0G2C2_9BACT</name>
<evidence type="ECO:0000259" key="1">
    <source>
        <dbReference type="Pfam" id="PF02350"/>
    </source>
</evidence>
<keyword evidence="2" id="KW-0378">Hydrolase</keyword>
<evidence type="ECO:0000313" key="2">
    <source>
        <dbReference type="EMBL" id="QPJ64081.1"/>
    </source>
</evidence>
<evidence type="ECO:0000313" key="3">
    <source>
        <dbReference type="Proteomes" id="UP000594464"/>
    </source>
</evidence>
<dbReference type="EMBL" id="CP048620">
    <property type="protein sequence ID" value="QPJ64081.1"/>
    <property type="molecule type" value="Genomic_DNA"/>
</dbReference>
<dbReference type="PANTHER" id="PTHR43174">
    <property type="entry name" value="UDP-N-ACETYLGLUCOSAMINE 2-EPIMERASE"/>
    <property type="match status" value="1"/>
</dbReference>
<dbReference type="AlphaFoldDB" id="A0A7T0G2C2"/>
<dbReference type="KEGG" id="nva:G3M78_01135"/>
<dbReference type="Pfam" id="PF02350">
    <property type="entry name" value="Epimerase_2"/>
    <property type="match status" value="1"/>
</dbReference>
<feature type="domain" description="UDP-N-acetylglucosamine 2-epimerase" evidence="1">
    <location>
        <begin position="24"/>
        <end position="371"/>
    </location>
</feature>
<gene>
    <name evidence="2" type="primary">neuC</name>
    <name evidence="2" type="ORF">G3M78_01135</name>
</gene>
<dbReference type="PANTHER" id="PTHR43174:SF3">
    <property type="entry name" value="UDP-N-ACETYLGLUCOSAMINE 2-EPIMERASE"/>
    <property type="match status" value="1"/>
</dbReference>
<keyword evidence="2" id="KW-0326">Glycosidase</keyword>
<sequence length="388" mass="42462">MSERSLCVVTGTRADYGHLSCLMRAIQNDPELRLQVVATGMHLSPEFGMTVDGIIEDGFEVSARVEMLLSSDTAVGIGKSIGLGVIGFAEVFDRLQPDVTILLGDRFEMLAAAMAATAARIPIAHLHGGETTEGAMDEAFRHAITKMSHVHFVAAEAYQCRVRQMGEGPSRIFNFGAPGLDLLKTMERPTRADLEARLGLSLGERNFLVTYHPETLNREGPEKAIQALFEALDVFPDARIIFTKPNCDEGGRKIIELIDAFVEARQERAVAHVSLGSYYYFGVMNEVDAVIGNSSSGLIEAPVFEKPTVNIGDRQKGRLRAGSVVDCDETKASIEAAIRQVLSVDFQMKLKGVKSPYYQGGASEKILAVLKSFDLQNIKKTFYDLPSR</sequence>
<dbReference type="SUPFAM" id="SSF53756">
    <property type="entry name" value="UDP-Glycosyltransferase/glycogen phosphorylase"/>
    <property type="match status" value="1"/>
</dbReference>
<dbReference type="NCBIfam" id="TIGR03568">
    <property type="entry name" value="NeuC_NnaA"/>
    <property type="match status" value="1"/>
</dbReference>
<dbReference type="Gene3D" id="3.40.50.2000">
    <property type="entry name" value="Glycogen Phosphorylase B"/>
    <property type="match status" value="2"/>
</dbReference>
<proteinExistence type="predicted"/>
<reference evidence="3" key="1">
    <citation type="submission" date="2020-02" db="EMBL/GenBank/DDBJ databases">
        <title>Genomic and physiological characterization of two novel Nitrospinaceae genera.</title>
        <authorList>
            <person name="Mueller A.J."/>
            <person name="Jung M.-Y."/>
            <person name="Strachan C.R."/>
            <person name="Herbold C.W."/>
            <person name="Kirkegaard R.H."/>
            <person name="Daims H."/>
        </authorList>
    </citation>
    <scope>NUCLEOTIDE SEQUENCE [LARGE SCALE GENOMIC DNA]</scope>
</reference>
<dbReference type="InterPro" id="IPR020004">
    <property type="entry name" value="UDP-GlcNAc_Epase"/>
</dbReference>
<dbReference type="GO" id="GO:0006047">
    <property type="term" value="P:UDP-N-acetylglucosamine metabolic process"/>
    <property type="evidence" value="ECO:0007669"/>
    <property type="project" value="InterPro"/>
</dbReference>
<dbReference type="GO" id="GO:0004553">
    <property type="term" value="F:hydrolase activity, hydrolyzing O-glycosyl compounds"/>
    <property type="evidence" value="ECO:0007669"/>
    <property type="project" value="InterPro"/>
</dbReference>